<organism evidence="9 10">
    <name type="scientific">Monodon monoceros</name>
    <name type="common">Narwhal</name>
    <name type="synonym">Ceratodon monodon</name>
    <dbReference type="NCBI Taxonomy" id="40151"/>
    <lineage>
        <taxon>Eukaryota</taxon>
        <taxon>Metazoa</taxon>
        <taxon>Chordata</taxon>
        <taxon>Craniata</taxon>
        <taxon>Vertebrata</taxon>
        <taxon>Euteleostomi</taxon>
        <taxon>Mammalia</taxon>
        <taxon>Eutheria</taxon>
        <taxon>Laurasiatheria</taxon>
        <taxon>Artiodactyla</taxon>
        <taxon>Whippomorpha</taxon>
        <taxon>Cetacea</taxon>
        <taxon>Odontoceti</taxon>
        <taxon>Monodontidae</taxon>
        <taxon>Monodon</taxon>
    </lineage>
</organism>
<reference evidence="9" key="2">
    <citation type="submission" date="2025-09" db="UniProtKB">
        <authorList>
            <consortium name="Ensembl"/>
        </authorList>
    </citation>
    <scope>IDENTIFICATION</scope>
</reference>
<evidence type="ECO:0000256" key="5">
    <source>
        <dbReference type="ARBA" id="ARBA00023128"/>
    </source>
</evidence>
<feature type="domain" description="Armadillo repeat-containing" evidence="8">
    <location>
        <begin position="256"/>
        <end position="434"/>
    </location>
</feature>
<dbReference type="Proteomes" id="UP000694561">
    <property type="component" value="Unplaced"/>
</dbReference>
<evidence type="ECO:0000313" key="10">
    <source>
        <dbReference type="Proteomes" id="UP000694561"/>
    </source>
</evidence>
<protein>
    <submittedName>
        <fullName evidence="9">Armadillo repeat containing X-linked 6</fullName>
    </submittedName>
</protein>
<proteinExistence type="predicted"/>
<dbReference type="AlphaFoldDB" id="A0A8C6F719"/>
<gene>
    <name evidence="9" type="primary">ARMCX6</name>
</gene>
<dbReference type="GeneTree" id="ENSGT00940000163042"/>
<evidence type="ECO:0000256" key="6">
    <source>
        <dbReference type="ARBA" id="ARBA00023136"/>
    </source>
</evidence>
<sequence>MADAKGGGAGKPALGKSGGCEKYFKLKGWKFRKAGTGTCVLSTDPSTTLSLPQRRLSFHLSFCQTVCPSITVEGALTTEDKRRRRNLPDFGRDSSQESLRSLGYRLKTSPLHHHSGGALRTLFIQVEQGPLLSCPQAGTDLSMGRAREVGWMAAGLMIGAGACYCVYKLTIGRDDSEKLEEEEEEWDDEQELDEEEPEIWFDFTTMARPWSEDGDWNEPGAPGGTEDRPSGGGKANRTHPVKQRPFPYERKNTWSAQSFKNFNCVLGLSKCPFIQGKVLLAQPRDTGFSFSHDISSHLASLSIAGNTIPIPDPAVEAFCALDNLKASVENQGQIKMYINEVCRETVSLCCNSFLQQAGLNLLIIMTVINNMLAKSVSDLKFPLIPEGSECAEGHVVKPLMGLSEKPVLAGELLGAQMLLSFLSLFIRNANRQLLPEIPAS</sequence>
<evidence type="ECO:0000256" key="4">
    <source>
        <dbReference type="ARBA" id="ARBA00022989"/>
    </source>
</evidence>
<accession>A0A8C6F719</accession>
<dbReference type="PANTHER" id="PTHR15712:SF6">
    <property type="entry name" value="PROTEIN ARMCX6"/>
    <property type="match status" value="1"/>
</dbReference>
<dbReference type="InterPro" id="IPR006911">
    <property type="entry name" value="ARM-rpt_dom"/>
</dbReference>
<reference evidence="9" key="1">
    <citation type="submission" date="2025-08" db="UniProtKB">
        <authorList>
            <consortium name="Ensembl"/>
        </authorList>
    </citation>
    <scope>IDENTIFICATION</scope>
</reference>
<keyword evidence="3" id="KW-1000">Mitochondrion outer membrane</keyword>
<evidence type="ECO:0000256" key="1">
    <source>
        <dbReference type="ARBA" id="ARBA00004572"/>
    </source>
</evidence>
<keyword evidence="10" id="KW-1185">Reference proteome</keyword>
<dbReference type="Ensembl" id="ENSMMNT00015016483.1">
    <property type="protein sequence ID" value="ENSMMNP00015015044.1"/>
    <property type="gene ID" value="ENSMMNG00015011086.1"/>
</dbReference>
<dbReference type="PANTHER" id="PTHR15712">
    <property type="entry name" value="ARMADILLO REPEAT CONTAINING PROTEIN"/>
    <property type="match status" value="1"/>
</dbReference>
<name>A0A8C6F719_MONMO</name>
<comment type="subcellular location">
    <subcellularLocation>
        <location evidence="1">Mitochondrion outer membrane</location>
        <topology evidence="1">Single-pass membrane protein</topology>
    </subcellularLocation>
</comment>
<evidence type="ECO:0000259" key="8">
    <source>
        <dbReference type="Pfam" id="PF04826"/>
    </source>
</evidence>
<evidence type="ECO:0000313" key="9">
    <source>
        <dbReference type="Ensembl" id="ENSMMNP00015015044.1"/>
    </source>
</evidence>
<keyword evidence="4" id="KW-1133">Transmembrane helix</keyword>
<keyword evidence="2" id="KW-0812">Transmembrane</keyword>
<evidence type="ECO:0000256" key="2">
    <source>
        <dbReference type="ARBA" id="ARBA00022692"/>
    </source>
</evidence>
<dbReference type="GO" id="GO:0005741">
    <property type="term" value="C:mitochondrial outer membrane"/>
    <property type="evidence" value="ECO:0007669"/>
    <property type="project" value="UniProtKB-SubCell"/>
</dbReference>
<dbReference type="Pfam" id="PF04826">
    <property type="entry name" value="Arm_2"/>
    <property type="match status" value="1"/>
</dbReference>
<evidence type="ECO:0000256" key="7">
    <source>
        <dbReference type="SAM" id="MobiDB-lite"/>
    </source>
</evidence>
<feature type="region of interest" description="Disordered" evidence="7">
    <location>
        <begin position="210"/>
        <end position="244"/>
    </location>
</feature>
<dbReference type="InterPro" id="IPR051303">
    <property type="entry name" value="Armcx_regulator"/>
</dbReference>
<evidence type="ECO:0000256" key="3">
    <source>
        <dbReference type="ARBA" id="ARBA00022787"/>
    </source>
</evidence>
<keyword evidence="6" id="KW-0472">Membrane</keyword>
<keyword evidence="5" id="KW-0496">Mitochondrion</keyword>